<reference evidence="3" key="1">
    <citation type="submission" date="2014-09" db="EMBL/GenBank/DDBJ databases">
        <authorList>
            <person name="Aslett A.Martin."/>
        </authorList>
    </citation>
    <scope>NUCLEOTIDE SEQUENCE</scope>
    <source>
        <strain evidence="3">ED321 Heterogonic</strain>
    </source>
</reference>
<organism evidence="3">
    <name type="scientific">Strongyloides ratti</name>
    <name type="common">Parasitic roundworm</name>
    <dbReference type="NCBI Taxonomy" id="34506"/>
    <lineage>
        <taxon>Eukaryota</taxon>
        <taxon>Metazoa</taxon>
        <taxon>Ecdysozoa</taxon>
        <taxon>Nematoda</taxon>
        <taxon>Chromadorea</taxon>
        <taxon>Rhabditida</taxon>
        <taxon>Tylenchina</taxon>
        <taxon>Panagrolaimomorpha</taxon>
        <taxon>Strongyloidoidea</taxon>
        <taxon>Strongyloididae</taxon>
        <taxon>Strongyloides</taxon>
    </lineage>
</organism>
<feature type="compositionally biased region" description="Low complexity" evidence="1">
    <location>
        <begin position="301"/>
        <end position="324"/>
    </location>
</feature>
<keyword evidence="4" id="KW-1185">Reference proteome</keyword>
<name>A0A090MSI2_STRRB</name>
<feature type="chain" id="PRO_5015031269" evidence="2">
    <location>
        <begin position="21"/>
        <end position="666"/>
    </location>
</feature>
<evidence type="ECO:0000313" key="4">
    <source>
        <dbReference type="Proteomes" id="UP000035682"/>
    </source>
</evidence>
<dbReference type="GeneID" id="36373566"/>
<keyword evidence="2" id="KW-0732">Signal</keyword>
<feature type="compositionally biased region" description="Basic and acidic residues" evidence="1">
    <location>
        <begin position="290"/>
        <end position="300"/>
    </location>
</feature>
<dbReference type="CTD" id="36373566"/>
<dbReference type="WBParaSite" id="SRAE_0000032500.1">
    <property type="protein sequence ID" value="SRAE_0000032500.1"/>
    <property type="gene ID" value="WBGene00256068"/>
</dbReference>
<feature type="region of interest" description="Disordered" evidence="1">
    <location>
        <begin position="373"/>
        <end position="455"/>
    </location>
</feature>
<dbReference type="EMBL" id="LN609406">
    <property type="protein sequence ID" value="CEF61198.1"/>
    <property type="molecule type" value="Genomic_DNA"/>
</dbReference>
<feature type="compositionally biased region" description="Basic residues" evidence="1">
    <location>
        <begin position="428"/>
        <end position="439"/>
    </location>
</feature>
<dbReference type="WormBase" id="SRAE_0000032500">
    <property type="protein sequence ID" value="SRP05424"/>
    <property type="gene ID" value="WBGene00256068"/>
</dbReference>
<proteinExistence type="predicted"/>
<reference evidence="5" key="3">
    <citation type="submission" date="2020-12" db="UniProtKB">
        <authorList>
            <consortium name="WormBaseParasite"/>
        </authorList>
    </citation>
    <scope>IDENTIFICATION</scope>
</reference>
<dbReference type="RefSeq" id="XP_024500407.1">
    <property type="nucleotide sequence ID" value="XM_024646201.1"/>
</dbReference>
<evidence type="ECO:0000256" key="2">
    <source>
        <dbReference type="SAM" id="SignalP"/>
    </source>
</evidence>
<feature type="compositionally biased region" description="Low complexity" evidence="1">
    <location>
        <begin position="405"/>
        <end position="427"/>
    </location>
</feature>
<evidence type="ECO:0000313" key="3">
    <source>
        <dbReference type="EMBL" id="CEF61198.1"/>
    </source>
</evidence>
<sequence length="666" mass="76060">MYYNTIICIFLFSNFFYIFGQNINDPDYYPPQIDHNTDPIRRYLKLWSGILRNVAGDTEQPNYYPQNNYVRDYQQNSYQKTYNDYNQKPFENLLQMWKNKIEEITLAPKVYTDGIPLNQLKPNTNNVNNDAQDFSQSFPDIKNNNNDKEIINEMLLHKLLPRNKGDMYAFTSTTLKPSPTTTTNEVVTKKIKKKIHKKLKKKNTTKIIVDSTLPPNDNNIGKDYKVKVKIGPTGNAEETTTVPTTEVSTLKIEVEGSGEEINNKEDEKFTTLAIDSDEDDTSEAEEVHLNENNINKDKVNNNKNLNNTTSDVVNNNKISKNSNITEVEEKSSKTNDKDNDISEYVEEYSDEENVTESQNLKKSNDLESTTIASKIKEDYNVTEYSEEEDGDDDDDDDEEEEEEVPTTVQSTTTTTTTTTTVATTTTTKKNKKNDKHPKKEKVSIKEKMNKNNKNNKKKINVEKEEKYTIPEAEEEEDFLLPKHSYASQIDSLPDVESSSTTTKSPVQGQSVYNFYTNANANSTPNNSNTVVPVNTMVDGILPLLIPLLASRTPYLQNIFDNLASGVKTDNNLTPVKNENLISMAKNNKDNNIEGDRYLLSQVDEKPTHTKEDLKLINKKRTLDYISSVVPKQVSDTINKNNIQYFKTKLPENNSNLDHIPIRPNKL</sequence>
<feature type="compositionally biased region" description="Basic and acidic residues" evidence="1">
    <location>
        <begin position="327"/>
        <end position="340"/>
    </location>
</feature>
<evidence type="ECO:0000313" key="5">
    <source>
        <dbReference type="WBParaSite" id="SRAE_0000032500.1"/>
    </source>
</evidence>
<reference evidence="4" key="2">
    <citation type="submission" date="2014-09" db="EMBL/GenBank/DDBJ databases">
        <authorList>
            <person name="Martin A.A."/>
        </authorList>
    </citation>
    <scope>NUCLEOTIDE SEQUENCE</scope>
    <source>
        <strain evidence="4">ED321</strain>
    </source>
</reference>
<evidence type="ECO:0000313" key="6">
    <source>
        <dbReference type="WormBase" id="SRAE_0000032500"/>
    </source>
</evidence>
<dbReference type="Proteomes" id="UP000035682">
    <property type="component" value="Unplaced"/>
</dbReference>
<dbReference type="AlphaFoldDB" id="A0A090MSI2"/>
<accession>A0A090MSI2</accession>
<feature type="compositionally biased region" description="Basic and acidic residues" evidence="1">
    <location>
        <begin position="440"/>
        <end position="449"/>
    </location>
</feature>
<gene>
    <name evidence="3 5 6" type="ORF">SRAE_0000032500</name>
</gene>
<evidence type="ECO:0000256" key="1">
    <source>
        <dbReference type="SAM" id="MobiDB-lite"/>
    </source>
</evidence>
<feature type="compositionally biased region" description="Acidic residues" evidence="1">
    <location>
        <begin position="384"/>
        <end position="404"/>
    </location>
</feature>
<feature type="region of interest" description="Disordered" evidence="1">
    <location>
        <begin position="290"/>
        <end position="340"/>
    </location>
</feature>
<feature type="signal peptide" evidence="2">
    <location>
        <begin position="1"/>
        <end position="20"/>
    </location>
</feature>
<protein>
    <submittedName>
        <fullName evidence="3 5">Uncharacterized protein</fullName>
    </submittedName>
</protein>
<dbReference type="OMA" id="NDNEMIL"/>